<dbReference type="RefSeq" id="WP_282494444.1">
    <property type="nucleotide sequence ID" value="NZ_JASCAP010000038.1"/>
</dbReference>
<dbReference type="Proteomes" id="UP001223214">
    <property type="component" value="Unassembled WGS sequence"/>
</dbReference>
<name>A0AAP4FZ24_9ENTR</name>
<keyword evidence="3" id="KW-1185">Reference proteome</keyword>
<dbReference type="EMBL" id="JASSOM010000092">
    <property type="protein sequence ID" value="MDK9366130.1"/>
    <property type="molecule type" value="Genomic_DNA"/>
</dbReference>
<reference evidence="2 3" key="1">
    <citation type="submission" date="2023-06" db="EMBL/GenBank/DDBJ databases">
        <title>Identification and characterization of antibiotic-resistant Gram-negative bacteria.</title>
        <authorList>
            <person name="Cho G.-S."/>
            <person name="Lee J."/>
            <person name="Tai E."/>
            <person name="Jeong S."/>
            <person name="Kim I."/>
            <person name="Kim B.-E."/>
            <person name="Jeong M.-I."/>
            <person name="Oh K.-K."/>
            <person name="Franz C.M.A.P."/>
        </authorList>
    </citation>
    <scope>NUCLEOTIDE SEQUENCE [LARGE SCALE GENOMIC DNA]</scope>
    <source>
        <strain evidence="2 3">V106_12</strain>
    </source>
</reference>
<proteinExistence type="predicted"/>
<protein>
    <recommendedName>
        <fullName evidence="1">DUF5862 domain-containing protein</fullName>
    </recommendedName>
</protein>
<feature type="domain" description="DUF5862" evidence="1">
    <location>
        <begin position="26"/>
        <end position="92"/>
    </location>
</feature>
<dbReference type="GeneID" id="97184929"/>
<dbReference type="AlphaFoldDB" id="A0AAP4FZ24"/>
<sequence length="98" mass="9563">MRELNQAEVEMVNGAWASSLGDAIEGAVYGAGAGFCTGLALGGINTKSDGLGFGVIAQGVGAVVGSVVGTVVGGVGGFLYGKDDITTFVDGYTDQIGG</sequence>
<evidence type="ECO:0000259" key="1">
    <source>
        <dbReference type="Pfam" id="PF19180"/>
    </source>
</evidence>
<evidence type="ECO:0000313" key="2">
    <source>
        <dbReference type="EMBL" id="MDK9366130.1"/>
    </source>
</evidence>
<evidence type="ECO:0000313" key="3">
    <source>
        <dbReference type="Proteomes" id="UP001223214"/>
    </source>
</evidence>
<accession>A0AAP4FZ24</accession>
<comment type="caution">
    <text evidence="2">The sequence shown here is derived from an EMBL/GenBank/DDBJ whole genome shotgun (WGS) entry which is preliminary data.</text>
</comment>
<gene>
    <name evidence="2" type="ORF">QQF32_23315</name>
</gene>
<dbReference type="Pfam" id="PF19180">
    <property type="entry name" value="DUF5862"/>
    <property type="match status" value="1"/>
</dbReference>
<dbReference type="InterPro" id="IPR043847">
    <property type="entry name" value="DUF5862"/>
</dbReference>
<organism evidence="2 3">
    <name type="scientific">Lelliottia wanjuensis</name>
    <dbReference type="NCBI Taxonomy" id="3050585"/>
    <lineage>
        <taxon>Bacteria</taxon>
        <taxon>Pseudomonadati</taxon>
        <taxon>Pseudomonadota</taxon>
        <taxon>Gammaproteobacteria</taxon>
        <taxon>Enterobacterales</taxon>
        <taxon>Enterobacteriaceae</taxon>
        <taxon>Lelliottia</taxon>
    </lineage>
</organism>